<keyword evidence="3" id="KW-1185">Reference proteome</keyword>
<gene>
    <name evidence="2" type="ORF">BpHYR1_005743</name>
</gene>
<evidence type="ECO:0000313" key="2">
    <source>
        <dbReference type="EMBL" id="RNA29718.1"/>
    </source>
</evidence>
<accession>A0A3M7S236</accession>
<protein>
    <submittedName>
        <fullName evidence="2">Uncharacterized protein</fullName>
    </submittedName>
</protein>
<name>A0A3M7S236_BRAPC</name>
<keyword evidence="1" id="KW-0732">Signal</keyword>
<dbReference type="AlphaFoldDB" id="A0A3M7S236"/>
<proteinExistence type="predicted"/>
<feature type="chain" id="PRO_5018114732" evidence="1">
    <location>
        <begin position="22"/>
        <end position="97"/>
    </location>
</feature>
<dbReference type="Proteomes" id="UP000276133">
    <property type="component" value="Unassembled WGS sequence"/>
</dbReference>
<dbReference type="EMBL" id="REGN01002174">
    <property type="protein sequence ID" value="RNA29718.1"/>
    <property type="molecule type" value="Genomic_DNA"/>
</dbReference>
<comment type="caution">
    <text evidence="2">The sequence shown here is derived from an EMBL/GenBank/DDBJ whole genome shotgun (WGS) entry which is preliminary data.</text>
</comment>
<organism evidence="2 3">
    <name type="scientific">Brachionus plicatilis</name>
    <name type="common">Marine rotifer</name>
    <name type="synonym">Brachionus muelleri</name>
    <dbReference type="NCBI Taxonomy" id="10195"/>
    <lineage>
        <taxon>Eukaryota</taxon>
        <taxon>Metazoa</taxon>
        <taxon>Spiralia</taxon>
        <taxon>Gnathifera</taxon>
        <taxon>Rotifera</taxon>
        <taxon>Eurotatoria</taxon>
        <taxon>Monogononta</taxon>
        <taxon>Pseudotrocha</taxon>
        <taxon>Ploima</taxon>
        <taxon>Brachionidae</taxon>
        <taxon>Brachionus</taxon>
    </lineage>
</organism>
<reference evidence="2 3" key="1">
    <citation type="journal article" date="2018" name="Sci. Rep.">
        <title>Genomic signatures of local adaptation to the degree of environmental predictability in rotifers.</title>
        <authorList>
            <person name="Franch-Gras L."/>
            <person name="Hahn C."/>
            <person name="Garcia-Roger E.M."/>
            <person name="Carmona M.J."/>
            <person name="Serra M."/>
            <person name="Gomez A."/>
        </authorList>
    </citation>
    <scope>NUCLEOTIDE SEQUENCE [LARGE SCALE GENOMIC DNA]</scope>
    <source>
        <strain evidence="2">HYR1</strain>
    </source>
</reference>
<evidence type="ECO:0000256" key="1">
    <source>
        <dbReference type="SAM" id="SignalP"/>
    </source>
</evidence>
<sequence length="97" mass="11818">MPKILKLLSIIFLIKKHLIDFCTVLVSKNSATILTRKNSLKIHLRNCEFFHKIPVKFQFIIYAKWYWEFFGMINNNNFFRNYLKLMEKCSFLFTRAF</sequence>
<feature type="signal peptide" evidence="1">
    <location>
        <begin position="1"/>
        <end position="21"/>
    </location>
</feature>
<evidence type="ECO:0000313" key="3">
    <source>
        <dbReference type="Proteomes" id="UP000276133"/>
    </source>
</evidence>